<protein>
    <submittedName>
        <fullName evidence="1">Uncharacterized protein</fullName>
    </submittedName>
</protein>
<sequence>MQGPCPRRAAAVVLAGRALVASSGDDSGSWCGRARTRWNAHVPGDANLKSRQRGVQAQYAYAAARKAPNTTN</sequence>
<dbReference type="EMBL" id="CALQ01002000">
    <property type="protein sequence ID" value="CCM20261.1"/>
    <property type="molecule type" value="Genomic_DNA"/>
</dbReference>
<proteinExistence type="predicted"/>
<accession>A0A1E1J9F4</accession>
<reference evidence="1" key="1">
    <citation type="submission" date="2012-08" db="EMBL/GenBank/DDBJ databases">
        <title>Comparative genomics of metastatic and non-metastatic Leishmania guyanensis provides insights into polygenic factors involved in Leishmania RNA virus infection.</title>
        <authorList>
            <person name="Smith D."/>
            <person name="Hertz-Fowler C."/>
            <person name="Martin R."/>
            <person name="Dickens N."/>
            <person name="Fasel N."/>
            <person name="Falquet L."/>
            <person name="Beverley S."/>
            <person name="Zangger H."/>
            <person name="Calderon-Copete S."/>
            <person name="Mottram J."/>
            <person name="Xenarios I."/>
        </authorList>
    </citation>
    <scope>NUCLEOTIDE SEQUENCE</scope>
    <source>
        <strain evidence="1">MHOM/BR/75/M4147/SSU:IR2SAT-LUC</strain>
    </source>
</reference>
<name>A0A1E1J9F4_LEIGU</name>
<organism evidence="1">
    <name type="scientific">Leishmania guyanensis</name>
    <dbReference type="NCBI Taxonomy" id="5670"/>
    <lineage>
        <taxon>Eukaryota</taxon>
        <taxon>Discoba</taxon>
        <taxon>Euglenozoa</taxon>
        <taxon>Kinetoplastea</taxon>
        <taxon>Metakinetoplastina</taxon>
        <taxon>Trypanosomatida</taxon>
        <taxon>Trypanosomatidae</taxon>
        <taxon>Leishmaniinae</taxon>
        <taxon>Leishmania</taxon>
        <taxon>Leishmania guyanensis species complex</taxon>
    </lineage>
</organism>
<evidence type="ECO:0000313" key="1">
    <source>
        <dbReference type="EMBL" id="CCM20261.1"/>
    </source>
</evidence>
<gene>
    <name evidence="1" type="ORF">BN36_NA77590</name>
</gene>
<dbReference type="AlphaFoldDB" id="A0A1E1J9F4"/>